<evidence type="ECO:0000313" key="1">
    <source>
        <dbReference type="EMBL" id="CAH0536453.1"/>
    </source>
</evidence>
<organism evidence="1 2">
    <name type="scientific">Vibrio marisflavi CECT 7928</name>
    <dbReference type="NCBI Taxonomy" id="634439"/>
    <lineage>
        <taxon>Bacteria</taxon>
        <taxon>Pseudomonadati</taxon>
        <taxon>Pseudomonadota</taxon>
        <taxon>Gammaproteobacteria</taxon>
        <taxon>Vibrionales</taxon>
        <taxon>Vibrionaceae</taxon>
        <taxon>Vibrio</taxon>
    </lineage>
</organism>
<keyword evidence="2" id="KW-1185">Reference proteome</keyword>
<accession>A0ABM9A0M6</accession>
<sequence>MFALLGIDVSQIVIDNTPHVESDLYHLLRIKLAVPFENLAVLLLQQISWHFLISKNSRLIIVALYFKSLSKER</sequence>
<name>A0ABM9A0M6_9VIBR</name>
<comment type="caution">
    <text evidence="1">The sequence shown here is derived from an EMBL/GenBank/DDBJ whole genome shotgun (WGS) entry which is preliminary data.</text>
</comment>
<proteinExistence type="predicted"/>
<gene>
    <name evidence="1" type="ORF">VMF7928_00430</name>
</gene>
<dbReference type="Proteomes" id="UP000838748">
    <property type="component" value="Unassembled WGS sequence"/>
</dbReference>
<protein>
    <submittedName>
        <fullName evidence="1">Uncharacterized protein</fullName>
    </submittedName>
</protein>
<reference evidence="1" key="1">
    <citation type="submission" date="2021-11" db="EMBL/GenBank/DDBJ databases">
        <authorList>
            <person name="Rodrigo-Torres L."/>
            <person name="Arahal R. D."/>
            <person name="Lucena T."/>
        </authorList>
    </citation>
    <scope>NUCLEOTIDE SEQUENCE</scope>
    <source>
        <strain evidence="1">CECT 7928</strain>
    </source>
</reference>
<dbReference type="EMBL" id="CAKLDM010000001">
    <property type="protein sequence ID" value="CAH0536453.1"/>
    <property type="molecule type" value="Genomic_DNA"/>
</dbReference>
<evidence type="ECO:0000313" key="2">
    <source>
        <dbReference type="Proteomes" id="UP000838748"/>
    </source>
</evidence>